<protein>
    <recommendedName>
        <fullName evidence="2">Single-stranded-DNA-specific exonuclease RecJ</fullName>
    </recommendedName>
</protein>
<dbReference type="PANTHER" id="PTHR30255">
    <property type="entry name" value="SINGLE-STRANDED-DNA-SPECIFIC EXONUCLEASE RECJ"/>
    <property type="match status" value="1"/>
</dbReference>
<dbReference type="Pfam" id="PF02272">
    <property type="entry name" value="DHHA1"/>
    <property type="match status" value="1"/>
</dbReference>
<dbReference type="InterPro" id="IPR004610">
    <property type="entry name" value="RecJ"/>
</dbReference>
<evidence type="ECO:0000313" key="10">
    <source>
        <dbReference type="Proteomes" id="UP000035337"/>
    </source>
</evidence>
<dbReference type="Gene3D" id="3.90.1640.30">
    <property type="match status" value="2"/>
</dbReference>
<keyword evidence="10" id="KW-1185">Reference proteome</keyword>
<dbReference type="PANTHER" id="PTHR30255:SF2">
    <property type="entry name" value="SINGLE-STRANDED-DNA-SPECIFIC EXONUCLEASE RECJ"/>
    <property type="match status" value="1"/>
</dbReference>
<dbReference type="Pfam" id="PF01368">
    <property type="entry name" value="DHH"/>
    <property type="match status" value="1"/>
</dbReference>
<keyword evidence="3" id="KW-0540">Nuclease</keyword>
<dbReference type="SUPFAM" id="SSF64182">
    <property type="entry name" value="DHH phosphoesterases"/>
    <property type="match status" value="2"/>
</dbReference>
<dbReference type="OrthoDB" id="9809852at2"/>
<evidence type="ECO:0000256" key="2">
    <source>
        <dbReference type="ARBA" id="ARBA00019841"/>
    </source>
</evidence>
<evidence type="ECO:0000256" key="1">
    <source>
        <dbReference type="ARBA" id="ARBA00005915"/>
    </source>
</evidence>
<dbReference type="PATRIC" id="fig|1408281.3.peg.268"/>
<dbReference type="InterPro" id="IPR038763">
    <property type="entry name" value="DHH_sf"/>
</dbReference>
<name>A0A0G3WH32_9BACT</name>
<evidence type="ECO:0000313" key="9">
    <source>
        <dbReference type="EMBL" id="AKL97638.1"/>
    </source>
</evidence>
<feature type="domain" description="DHHA1" evidence="7">
    <location>
        <begin position="454"/>
        <end position="546"/>
    </location>
</feature>
<dbReference type="GO" id="GO:0003676">
    <property type="term" value="F:nucleic acid binding"/>
    <property type="evidence" value="ECO:0007669"/>
    <property type="project" value="InterPro"/>
</dbReference>
<keyword evidence="5 9" id="KW-0269">Exonuclease</keyword>
<evidence type="ECO:0000259" key="7">
    <source>
        <dbReference type="Pfam" id="PF02272"/>
    </source>
</evidence>
<dbReference type="EMBL" id="CP009498">
    <property type="protein sequence ID" value="AKL97638.1"/>
    <property type="molecule type" value="Genomic_DNA"/>
</dbReference>
<sequence>MVLENEKNWKLPKENFAAISEIAQKLNINAKIASVLFNRGIDTFYKMKVFLFGGLETLHNPFLFEDIRIAVERIKKAVDAREKILVYGDRDVDGITAVNIIVNTVKALGGITEWYVPADEGYGIHKDILSKYASDGVKLLITVDCGISAFDEIEYAKTLGMDVILTDHHEPPYEGVPKALAVIDPKTYDSKYPFKDIAGCVVALKTMQALIFSYAKDYDKDILLCHGENNASGFSGEYILVRNGLESEKKYFVSEQELRRIIRDSYRAYFDNKELKDFFVKNDALLNDKITVFDCLGVENVFEAYKVKRFSDDEKLSKFFRDNLDLCALGTIADSMPLTGENRTIVREGLKILDAAPDAKPGLGLLIEDTLTSKNLKTLNARVVSWNITPVLNSSGRMGRGSLSAQFLMTRDLFQAKNLYADIVKLNEDRKGLQSENIERFNTLLTQQCNPKDDKVLIIDASNMEHGVTGIVASQMVKTYLKPAFLLITNGAEATGAARSVEGFDIVAALESVKDILVKYGGHSQAAGFTVEHSKIGEFKRRIYEYADKNFNCSSKKDEIIIESELKISDISADFFKQLEILEPFGMGNVRPVFWIRGLSATEVSVFGVRNEHLRFKVSHKGSKNVQAVFWNNADFANFVRAENLMDIVFNLDVIGKDDKEKVQLNVIDIKSSY</sequence>
<gene>
    <name evidence="9" type="primary">recJ</name>
    <name evidence="9" type="ORF">Epro_0259</name>
</gene>
<evidence type="ECO:0000256" key="4">
    <source>
        <dbReference type="ARBA" id="ARBA00022801"/>
    </source>
</evidence>
<comment type="similarity">
    <text evidence="1">Belongs to the RecJ family.</text>
</comment>
<dbReference type="STRING" id="1408281.Epro_0259"/>
<dbReference type="NCBIfam" id="TIGR00644">
    <property type="entry name" value="recJ"/>
    <property type="match status" value="1"/>
</dbReference>
<dbReference type="Proteomes" id="UP000035337">
    <property type="component" value="Chromosome"/>
</dbReference>
<dbReference type="InterPro" id="IPR003156">
    <property type="entry name" value="DHHA1_dom"/>
</dbReference>
<dbReference type="GO" id="GO:0008409">
    <property type="term" value="F:5'-3' exonuclease activity"/>
    <property type="evidence" value="ECO:0007669"/>
    <property type="project" value="InterPro"/>
</dbReference>
<evidence type="ECO:0000259" key="8">
    <source>
        <dbReference type="Pfam" id="PF17768"/>
    </source>
</evidence>
<evidence type="ECO:0000259" key="6">
    <source>
        <dbReference type="Pfam" id="PF01368"/>
    </source>
</evidence>
<evidence type="ECO:0000256" key="5">
    <source>
        <dbReference type="ARBA" id="ARBA00022839"/>
    </source>
</evidence>
<feature type="domain" description="RecJ OB" evidence="8">
    <location>
        <begin position="562"/>
        <end position="669"/>
    </location>
</feature>
<dbReference type="GO" id="GO:0006310">
    <property type="term" value="P:DNA recombination"/>
    <property type="evidence" value="ECO:0007669"/>
    <property type="project" value="InterPro"/>
</dbReference>
<accession>A0A0G3WH32</accession>
<dbReference type="RefSeq" id="WP_052569862.1">
    <property type="nucleotide sequence ID" value="NZ_CP009498.1"/>
</dbReference>
<dbReference type="AlphaFoldDB" id="A0A0G3WH32"/>
<dbReference type="GO" id="GO:0006281">
    <property type="term" value="P:DNA repair"/>
    <property type="evidence" value="ECO:0007669"/>
    <property type="project" value="InterPro"/>
</dbReference>
<feature type="domain" description="DDH" evidence="6">
    <location>
        <begin position="83"/>
        <end position="221"/>
    </location>
</feature>
<dbReference type="InterPro" id="IPR051673">
    <property type="entry name" value="SSDNA_exonuclease_RecJ"/>
</dbReference>
<dbReference type="Gene3D" id="3.10.310.30">
    <property type="match status" value="1"/>
</dbReference>
<organism evidence="9 10">
    <name type="scientific">Endomicrobium proavitum</name>
    <dbReference type="NCBI Taxonomy" id="1408281"/>
    <lineage>
        <taxon>Bacteria</taxon>
        <taxon>Pseudomonadati</taxon>
        <taxon>Elusimicrobiota</taxon>
        <taxon>Endomicrobiia</taxon>
        <taxon>Endomicrobiales</taxon>
        <taxon>Endomicrobiaceae</taxon>
        <taxon>Endomicrobium</taxon>
    </lineage>
</organism>
<dbReference type="Pfam" id="PF17768">
    <property type="entry name" value="RecJ_OB"/>
    <property type="match status" value="1"/>
</dbReference>
<evidence type="ECO:0000256" key="3">
    <source>
        <dbReference type="ARBA" id="ARBA00022722"/>
    </source>
</evidence>
<reference evidence="9 10" key="1">
    <citation type="submission" date="2014-09" db="EMBL/GenBank/DDBJ databases">
        <title>Complete genome sequence of Endomicrobium proavitum.</title>
        <authorList>
            <person name="Zheng H."/>
        </authorList>
    </citation>
    <scope>NUCLEOTIDE SEQUENCE [LARGE SCALE GENOMIC DNA]</scope>
    <source>
        <strain evidence="9 10">Rsa215</strain>
    </source>
</reference>
<keyword evidence="4" id="KW-0378">Hydrolase</keyword>
<dbReference type="KEGG" id="epo:Epro_0259"/>
<proteinExistence type="inferred from homology"/>
<dbReference type="InterPro" id="IPR041122">
    <property type="entry name" value="RecJ_OB"/>
</dbReference>
<dbReference type="InterPro" id="IPR001667">
    <property type="entry name" value="DDH_dom"/>
</dbReference>